<evidence type="ECO:0000256" key="5">
    <source>
        <dbReference type="ARBA" id="ARBA00023163"/>
    </source>
</evidence>
<evidence type="ECO:0000256" key="2">
    <source>
        <dbReference type="ARBA" id="ARBA00022649"/>
    </source>
</evidence>
<dbReference type="Proteomes" id="UP001516061">
    <property type="component" value="Unassembled WGS sequence"/>
</dbReference>
<keyword evidence="4" id="KW-0238">DNA-binding</keyword>
<name>A0ABX2FYB0_9BURK</name>
<organism evidence="7 8">
    <name type="scientific">Sphaerotilus uruguayifluvii</name>
    <dbReference type="NCBI Taxonomy" id="2735897"/>
    <lineage>
        <taxon>Bacteria</taxon>
        <taxon>Pseudomonadati</taxon>
        <taxon>Pseudomonadota</taxon>
        <taxon>Betaproteobacteria</taxon>
        <taxon>Burkholderiales</taxon>
        <taxon>Sphaerotilaceae</taxon>
        <taxon>Sphaerotilus</taxon>
    </lineage>
</organism>
<dbReference type="PANTHER" id="PTHR35401">
    <property type="entry name" value="COPG FAMILY HELIX-TURN-HELIX PROTEIN-RELATED-RELATED"/>
    <property type="match status" value="1"/>
</dbReference>
<sequence length="98" mass="10871">MSSSTTEPAAPRRDTLNLRIPSADRNLIDQAAAALGATRTDFILRAARRAAEETLLDRAVLCVSPEAYEEFLRRLEAPAQPNERLRKTLQAPTPWTPT</sequence>
<protein>
    <submittedName>
        <fullName evidence="7">Uncharacterized protein (DUF1778 family)</fullName>
    </submittedName>
</protein>
<dbReference type="InterPro" id="IPR010985">
    <property type="entry name" value="Ribbon_hlx_hlx"/>
</dbReference>
<keyword evidence="8" id="KW-1185">Reference proteome</keyword>
<gene>
    <name evidence="7" type="ORF">HNQ01_000716</name>
</gene>
<evidence type="ECO:0000256" key="4">
    <source>
        <dbReference type="ARBA" id="ARBA00023125"/>
    </source>
</evidence>
<dbReference type="PANTHER" id="PTHR35401:SF1">
    <property type="entry name" value="CYTOPLASMIC PROTEIN"/>
    <property type="match status" value="1"/>
</dbReference>
<keyword evidence="1" id="KW-0678">Repressor</keyword>
<keyword evidence="3" id="KW-0805">Transcription regulation</keyword>
<keyword evidence="2" id="KW-1277">Toxin-antitoxin system</keyword>
<dbReference type="InterPro" id="IPR014795">
    <property type="entry name" value="TacA_1-like"/>
</dbReference>
<evidence type="ECO:0000313" key="7">
    <source>
        <dbReference type="EMBL" id="NRT55006.1"/>
    </source>
</evidence>
<reference evidence="7 8" key="1">
    <citation type="submission" date="2020-05" db="EMBL/GenBank/DDBJ databases">
        <title>Genomic Encyclopedia of Type Strains, Phase IV (KMG-V): Genome sequencing to study the core and pangenomes of soil and plant-associated prokaryotes.</title>
        <authorList>
            <person name="Whitman W."/>
        </authorList>
    </citation>
    <scope>NUCLEOTIDE SEQUENCE [LARGE SCALE GENOMIC DNA]</scope>
    <source>
        <strain evidence="7 8">C29</strain>
    </source>
</reference>
<dbReference type="SUPFAM" id="SSF47598">
    <property type="entry name" value="Ribbon-helix-helix"/>
    <property type="match status" value="1"/>
</dbReference>
<evidence type="ECO:0000256" key="6">
    <source>
        <dbReference type="ARBA" id="ARBA00049988"/>
    </source>
</evidence>
<evidence type="ECO:0000256" key="3">
    <source>
        <dbReference type="ARBA" id="ARBA00023015"/>
    </source>
</evidence>
<comment type="similarity">
    <text evidence="6">Belongs to the TacA antitoxin family.</text>
</comment>
<dbReference type="Gene3D" id="1.20.5.780">
    <property type="entry name" value="Single helix bin"/>
    <property type="match status" value="1"/>
</dbReference>
<evidence type="ECO:0000313" key="8">
    <source>
        <dbReference type="Proteomes" id="UP001516061"/>
    </source>
</evidence>
<dbReference type="EMBL" id="JABSNM010000002">
    <property type="protein sequence ID" value="NRT55006.1"/>
    <property type="molecule type" value="Genomic_DNA"/>
</dbReference>
<dbReference type="Pfam" id="PF08681">
    <property type="entry name" value="TacA1"/>
    <property type="match status" value="1"/>
</dbReference>
<comment type="caution">
    <text evidence="7">The sequence shown here is derived from an EMBL/GenBank/DDBJ whole genome shotgun (WGS) entry which is preliminary data.</text>
</comment>
<proteinExistence type="inferred from homology"/>
<keyword evidence="5" id="KW-0804">Transcription</keyword>
<accession>A0ABX2FYB0</accession>
<dbReference type="RefSeq" id="WP_173803942.1">
    <property type="nucleotide sequence ID" value="NZ_JABSNM010000002.1"/>
</dbReference>
<evidence type="ECO:0000256" key="1">
    <source>
        <dbReference type="ARBA" id="ARBA00022491"/>
    </source>
</evidence>